<dbReference type="InterPro" id="IPR048661">
    <property type="entry name" value="CPL1-like"/>
</dbReference>
<organism evidence="3 4">
    <name type="scientific">Kwoniella dendrophila CBS 6074</name>
    <dbReference type="NCBI Taxonomy" id="1295534"/>
    <lineage>
        <taxon>Eukaryota</taxon>
        <taxon>Fungi</taxon>
        <taxon>Dikarya</taxon>
        <taxon>Basidiomycota</taxon>
        <taxon>Agaricomycotina</taxon>
        <taxon>Tremellomycetes</taxon>
        <taxon>Tremellales</taxon>
        <taxon>Cryptococcaceae</taxon>
        <taxon>Kwoniella</taxon>
    </lineage>
</organism>
<sequence>MLRILSTLTILFTLNIFHVVSANDLPIGCYTYQPAGVVKGTTPTHLECTRRCEGFIYALRHPNSICTCSNVTPTWDRQPARPIDNCPHYSVHIVKTTFDSTTCYQKSDFINDGSGFTNIPSAPDCLNQCKFNKKAIFISNYPNPGFSCGCADNVRGTTVEFCGPVTYYVFNHPAQAAVSGLARRKAKEQALIKRNKARRNQFCPSGLEACLIPGLEEYGAWECIDSNNDLESCGGCISGSYLNTTTSVGENCLKPGVSLGAATCVAGQCQTNKCQYGYQLVDNQCVKQVRGIKLV</sequence>
<protein>
    <recommendedName>
        <fullName evidence="2">Protein CPL1-like domain-containing protein</fullName>
    </recommendedName>
</protein>
<keyword evidence="1" id="KW-0732">Signal</keyword>
<dbReference type="Proteomes" id="UP001355207">
    <property type="component" value="Chromosome 4"/>
</dbReference>
<evidence type="ECO:0000259" key="2">
    <source>
        <dbReference type="Pfam" id="PF21671"/>
    </source>
</evidence>
<dbReference type="RefSeq" id="XP_066075145.1">
    <property type="nucleotide sequence ID" value="XM_066219048.1"/>
</dbReference>
<keyword evidence="4" id="KW-1185">Reference proteome</keyword>
<reference evidence="3 4" key="1">
    <citation type="submission" date="2024-01" db="EMBL/GenBank/DDBJ databases">
        <title>Comparative genomics of Cryptococcus and Kwoniella reveals pathogenesis evolution and contrasting modes of karyotype evolution via chromosome fusion or intercentromeric recombination.</title>
        <authorList>
            <person name="Coelho M.A."/>
            <person name="David-Palma M."/>
            <person name="Shea T."/>
            <person name="Bowers K."/>
            <person name="McGinley-Smith S."/>
            <person name="Mohammad A.W."/>
            <person name="Gnirke A."/>
            <person name="Yurkov A.M."/>
            <person name="Nowrousian M."/>
            <person name="Sun S."/>
            <person name="Cuomo C.A."/>
            <person name="Heitman J."/>
        </authorList>
    </citation>
    <scope>NUCLEOTIDE SEQUENCE [LARGE SCALE GENOMIC DNA]</scope>
    <source>
        <strain evidence="3 4">CBS 6074</strain>
    </source>
</reference>
<gene>
    <name evidence="3" type="ORF">L201_003293</name>
</gene>
<dbReference type="EMBL" id="CP144101">
    <property type="protein sequence ID" value="WWC88382.1"/>
    <property type="molecule type" value="Genomic_DNA"/>
</dbReference>
<dbReference type="AlphaFoldDB" id="A0AAX4JSJ9"/>
<proteinExistence type="predicted"/>
<evidence type="ECO:0000313" key="4">
    <source>
        <dbReference type="Proteomes" id="UP001355207"/>
    </source>
</evidence>
<name>A0AAX4JSJ9_9TREE</name>
<dbReference type="InterPro" id="IPR038955">
    <property type="entry name" value="PriA/CPL1_fungi"/>
</dbReference>
<feature type="domain" description="Protein CPL1-like" evidence="2">
    <location>
        <begin position="221"/>
        <end position="283"/>
    </location>
</feature>
<dbReference type="Pfam" id="PF21671">
    <property type="entry name" value="CPL1-like"/>
    <property type="match status" value="1"/>
</dbReference>
<dbReference type="PANTHER" id="PTHR35192">
    <property type="entry name" value="PROTEIN, PUTATIVE-RELATED"/>
    <property type="match status" value="1"/>
</dbReference>
<evidence type="ECO:0000256" key="1">
    <source>
        <dbReference type="SAM" id="SignalP"/>
    </source>
</evidence>
<feature type="chain" id="PRO_5043892754" description="Protein CPL1-like domain-containing protein" evidence="1">
    <location>
        <begin position="23"/>
        <end position="295"/>
    </location>
</feature>
<dbReference type="GeneID" id="91093963"/>
<accession>A0AAX4JSJ9</accession>
<evidence type="ECO:0000313" key="3">
    <source>
        <dbReference type="EMBL" id="WWC88382.1"/>
    </source>
</evidence>
<feature type="signal peptide" evidence="1">
    <location>
        <begin position="1"/>
        <end position="22"/>
    </location>
</feature>
<dbReference type="PANTHER" id="PTHR35192:SF2">
    <property type="entry name" value="APPLE DOMAIN-CONTAINING PROTEIN"/>
    <property type="match status" value="1"/>
</dbReference>